<dbReference type="AlphaFoldDB" id="A0ABD1LS35"/>
<protein>
    <submittedName>
        <fullName evidence="2">Uncharacterized protein</fullName>
    </submittedName>
</protein>
<comment type="caution">
    <text evidence="2">The sequence shown here is derived from an EMBL/GenBank/DDBJ whole genome shotgun (WGS) entry which is preliminary data.</text>
</comment>
<name>A0ABD1LS35_9FABA</name>
<proteinExistence type="predicted"/>
<evidence type="ECO:0000256" key="1">
    <source>
        <dbReference type="SAM" id="MobiDB-lite"/>
    </source>
</evidence>
<accession>A0ABD1LS35</accession>
<evidence type="ECO:0000313" key="2">
    <source>
        <dbReference type="EMBL" id="KAL2326340.1"/>
    </source>
</evidence>
<gene>
    <name evidence="2" type="ORF">Fmac_025398</name>
</gene>
<feature type="compositionally biased region" description="Low complexity" evidence="1">
    <location>
        <begin position="1"/>
        <end position="12"/>
    </location>
</feature>
<dbReference type="EMBL" id="JBGMDY010000008">
    <property type="protein sequence ID" value="KAL2326340.1"/>
    <property type="molecule type" value="Genomic_DNA"/>
</dbReference>
<organism evidence="2 3">
    <name type="scientific">Flemingia macrophylla</name>
    <dbReference type="NCBI Taxonomy" id="520843"/>
    <lineage>
        <taxon>Eukaryota</taxon>
        <taxon>Viridiplantae</taxon>
        <taxon>Streptophyta</taxon>
        <taxon>Embryophyta</taxon>
        <taxon>Tracheophyta</taxon>
        <taxon>Spermatophyta</taxon>
        <taxon>Magnoliopsida</taxon>
        <taxon>eudicotyledons</taxon>
        <taxon>Gunneridae</taxon>
        <taxon>Pentapetalae</taxon>
        <taxon>rosids</taxon>
        <taxon>fabids</taxon>
        <taxon>Fabales</taxon>
        <taxon>Fabaceae</taxon>
        <taxon>Papilionoideae</taxon>
        <taxon>50 kb inversion clade</taxon>
        <taxon>NPAAA clade</taxon>
        <taxon>indigoferoid/millettioid clade</taxon>
        <taxon>Phaseoleae</taxon>
        <taxon>Flemingia</taxon>
    </lineage>
</organism>
<keyword evidence="3" id="KW-1185">Reference proteome</keyword>
<feature type="region of interest" description="Disordered" evidence="1">
    <location>
        <begin position="1"/>
        <end position="23"/>
    </location>
</feature>
<reference evidence="2 3" key="1">
    <citation type="submission" date="2024-08" db="EMBL/GenBank/DDBJ databases">
        <title>Insights into the chromosomal genome structure of Flemingia macrophylla.</title>
        <authorList>
            <person name="Ding Y."/>
            <person name="Zhao Y."/>
            <person name="Bi W."/>
            <person name="Wu M."/>
            <person name="Zhao G."/>
            <person name="Gong Y."/>
            <person name="Li W."/>
            <person name="Zhang P."/>
        </authorList>
    </citation>
    <scope>NUCLEOTIDE SEQUENCE [LARGE SCALE GENOMIC DNA]</scope>
    <source>
        <strain evidence="2">DYQJB</strain>
        <tissue evidence="2">Leaf</tissue>
    </source>
</reference>
<sequence length="196" mass="22027">MACEEGNGNGENHGFVDSVQGRSVNNNGDMLTAPVEHDVQEEPVRETVKRLETNMQIMVESLANLANIVASQSPMARYANHANSSVKWIPMVFNVPKTMVLDDVQSLVAAYIYGVNKDTLQHRKEVLIKAGGEKQIFGDRRTLKTLVPKGLVDQEAVFLEEMLCDKSYYDYDTNKPKISEYMIFEPDNIQQQSPES</sequence>
<dbReference type="Proteomes" id="UP001603857">
    <property type="component" value="Unassembled WGS sequence"/>
</dbReference>
<evidence type="ECO:0000313" key="3">
    <source>
        <dbReference type="Proteomes" id="UP001603857"/>
    </source>
</evidence>